<dbReference type="InterPro" id="IPR017871">
    <property type="entry name" value="ABC_transporter-like_CS"/>
</dbReference>
<dbReference type="OrthoDB" id="9808609at2"/>
<gene>
    <name evidence="6" type="ORF">XsacCFBP4641_01185</name>
</gene>
<dbReference type="PANTHER" id="PTHR19211">
    <property type="entry name" value="ATP-BINDING TRANSPORT PROTEIN-RELATED"/>
    <property type="match status" value="1"/>
</dbReference>
<accession>A0A2P5Z9C3</accession>
<protein>
    <submittedName>
        <fullName evidence="6">ABC transporter ATP-binding protein</fullName>
    </submittedName>
</protein>
<feature type="domain" description="ABC transporter" evidence="5">
    <location>
        <begin position="6"/>
        <end position="239"/>
    </location>
</feature>
<dbReference type="InterPro" id="IPR050611">
    <property type="entry name" value="ABCF"/>
</dbReference>
<evidence type="ECO:0000256" key="4">
    <source>
        <dbReference type="SAM" id="MobiDB-lite"/>
    </source>
</evidence>
<evidence type="ECO:0000256" key="1">
    <source>
        <dbReference type="ARBA" id="ARBA00022737"/>
    </source>
</evidence>
<dbReference type="GO" id="GO:0016887">
    <property type="term" value="F:ATP hydrolysis activity"/>
    <property type="evidence" value="ECO:0007669"/>
    <property type="project" value="InterPro"/>
</dbReference>
<dbReference type="RefSeq" id="WP_010343957.1">
    <property type="nucleotide sequence ID" value="NZ_CP132343.1"/>
</dbReference>
<reference evidence="6 7" key="1">
    <citation type="submission" date="2016-08" db="EMBL/GenBank/DDBJ databases">
        <authorList>
            <person name="Seilhamer J.J."/>
        </authorList>
    </citation>
    <scope>NUCLEOTIDE SEQUENCE [LARGE SCALE GENOMIC DNA]</scope>
    <source>
        <strain evidence="6 7">CFBP4641</strain>
    </source>
</reference>
<comment type="caution">
    <text evidence="6">The sequence shown here is derived from an EMBL/GenBank/DDBJ whole genome shotgun (WGS) entry which is preliminary data.</text>
</comment>
<dbReference type="EMBL" id="MDEK01000001">
    <property type="protein sequence ID" value="PPU85236.1"/>
    <property type="molecule type" value="Genomic_DNA"/>
</dbReference>
<dbReference type="InterPro" id="IPR003439">
    <property type="entry name" value="ABC_transporter-like_ATP-bd"/>
</dbReference>
<dbReference type="STRING" id="56458.SB85_04775"/>
<dbReference type="AlphaFoldDB" id="A0A2P5Z9C3"/>
<dbReference type="GeneID" id="93879711"/>
<dbReference type="FunFam" id="3.40.50.300:FF:001320">
    <property type="entry name" value="Heme ABC transporter ATP-binding protein"/>
    <property type="match status" value="1"/>
</dbReference>
<name>A0A2P5Z9C3_9XANT</name>
<dbReference type="Proteomes" id="UP000247346">
    <property type="component" value="Unassembled WGS sequence"/>
</dbReference>
<dbReference type="CDD" id="cd03221">
    <property type="entry name" value="ABCF_EF-3"/>
    <property type="match status" value="1"/>
</dbReference>
<dbReference type="Gene3D" id="3.40.50.300">
    <property type="entry name" value="P-loop containing nucleotide triphosphate hydrolases"/>
    <property type="match status" value="2"/>
</dbReference>
<dbReference type="InterPro" id="IPR003593">
    <property type="entry name" value="AAA+_ATPase"/>
</dbReference>
<sequence>MTHPLLALDGATYLLPGGRTLFSDLHFALDARPTGLVGRNGVGKSMFARLLAGELTPSAGRCVRHGRLHYLPQQIAPAPHATVADLAGVGAALRALARIEAGSADAADFDTLGERWDIAQRLQAQLHAHDLGALEPHRLATTLSGGEAMRVALIGAWLAEADALILDEPTLHLDAAQRQRLREALQRWPGGLLVISHDALLLQDMQRTLELSPGGLRDYGGDYAFYLQCRARERDAAQAELAQYKLQHARDNAAWQAQHDRQQRRSARGRQQAGAANQAPILLGRQKQRSQDSAGKRVRDHQATQARSLARIAEAARHVQPDAPVALFAPPSAEAASRRLVELQAVRLPFAPATRQPLDLVVQGGTRIGVVGANGSGKSTLLRLLAGQVAALSGTCRVRAASAYLDQSLAALDPDATALAQVQAAAPGIALADLRTRLALLGLDAQRIGVPCAQLSGGERLKTALACAFYRTPPAELLLLDEPDNHLDREARDALRAVLLQYPGALLVVSHDADFLDALRLQQRLQADAEAWRLTPW</sequence>
<keyword evidence="3 6" id="KW-0067">ATP-binding</keyword>
<dbReference type="InterPro" id="IPR027417">
    <property type="entry name" value="P-loop_NTPase"/>
</dbReference>
<proteinExistence type="predicted"/>
<dbReference type="GO" id="GO:0005524">
    <property type="term" value="F:ATP binding"/>
    <property type="evidence" value="ECO:0007669"/>
    <property type="project" value="UniProtKB-KW"/>
</dbReference>
<evidence type="ECO:0000259" key="5">
    <source>
        <dbReference type="PROSITE" id="PS50893"/>
    </source>
</evidence>
<dbReference type="SUPFAM" id="SSF52540">
    <property type="entry name" value="P-loop containing nucleoside triphosphate hydrolases"/>
    <property type="match status" value="2"/>
</dbReference>
<evidence type="ECO:0000313" key="6">
    <source>
        <dbReference type="EMBL" id="PPU85236.1"/>
    </source>
</evidence>
<keyword evidence="1" id="KW-0677">Repeat</keyword>
<keyword evidence="2" id="KW-0547">Nucleotide-binding</keyword>
<dbReference type="Pfam" id="PF00005">
    <property type="entry name" value="ABC_tran"/>
    <property type="match status" value="2"/>
</dbReference>
<dbReference type="PROSITE" id="PS50893">
    <property type="entry name" value="ABC_TRANSPORTER_2"/>
    <property type="match status" value="1"/>
</dbReference>
<dbReference type="PROSITE" id="PS00211">
    <property type="entry name" value="ABC_TRANSPORTER_1"/>
    <property type="match status" value="1"/>
</dbReference>
<dbReference type="SMART" id="SM00382">
    <property type="entry name" value="AAA"/>
    <property type="match status" value="2"/>
</dbReference>
<evidence type="ECO:0000256" key="3">
    <source>
        <dbReference type="ARBA" id="ARBA00022840"/>
    </source>
</evidence>
<feature type="region of interest" description="Disordered" evidence="4">
    <location>
        <begin position="252"/>
        <end position="305"/>
    </location>
</feature>
<feature type="compositionally biased region" description="Low complexity" evidence="4">
    <location>
        <begin position="269"/>
        <end position="279"/>
    </location>
</feature>
<evidence type="ECO:0000256" key="2">
    <source>
        <dbReference type="ARBA" id="ARBA00022741"/>
    </source>
</evidence>
<organism evidence="6 7">
    <name type="scientific">Xanthomonas sacchari</name>
    <dbReference type="NCBI Taxonomy" id="56458"/>
    <lineage>
        <taxon>Bacteria</taxon>
        <taxon>Pseudomonadati</taxon>
        <taxon>Pseudomonadota</taxon>
        <taxon>Gammaproteobacteria</taxon>
        <taxon>Lysobacterales</taxon>
        <taxon>Lysobacteraceae</taxon>
        <taxon>Xanthomonas</taxon>
    </lineage>
</organism>
<evidence type="ECO:0000313" key="7">
    <source>
        <dbReference type="Proteomes" id="UP000247346"/>
    </source>
</evidence>
<dbReference type="PANTHER" id="PTHR19211:SF6">
    <property type="entry name" value="BLL7188 PROTEIN"/>
    <property type="match status" value="1"/>
</dbReference>